<dbReference type="Pfam" id="PF19574">
    <property type="entry name" value="LolA_3"/>
    <property type="match status" value="1"/>
</dbReference>
<gene>
    <name evidence="6" type="ORF">C4F51_01565</name>
</gene>
<keyword evidence="7" id="KW-1185">Reference proteome</keyword>
<comment type="caution">
    <text evidence="6">The sequence shown here is derived from an EMBL/GenBank/DDBJ whole genome shotgun (WGS) entry which is preliminary data.</text>
</comment>
<dbReference type="InterPro" id="IPR004564">
    <property type="entry name" value="OM_lipoprot_carrier_LolA-like"/>
</dbReference>
<comment type="subunit">
    <text evidence="1">Monomer.</text>
</comment>
<dbReference type="AlphaFoldDB" id="A0A928YT34"/>
<dbReference type="Proteomes" id="UP000652567">
    <property type="component" value="Unassembled WGS sequence"/>
</dbReference>
<proteinExistence type="predicted"/>
<evidence type="ECO:0000256" key="4">
    <source>
        <dbReference type="ARBA" id="ARBA00022927"/>
    </source>
</evidence>
<evidence type="ECO:0000256" key="2">
    <source>
        <dbReference type="ARBA" id="ARBA00022448"/>
    </source>
</evidence>
<keyword evidence="4" id="KW-0653">Protein transport</keyword>
<feature type="chain" id="PRO_5037205041" description="Outer membrane lipoprotein carrier protein LolA" evidence="5">
    <location>
        <begin position="25"/>
        <end position="218"/>
    </location>
</feature>
<keyword evidence="3 5" id="KW-0732">Signal</keyword>
<protein>
    <recommendedName>
        <fullName evidence="8">Outer membrane lipoprotein carrier protein LolA</fullName>
    </recommendedName>
</protein>
<feature type="signal peptide" evidence="5">
    <location>
        <begin position="1"/>
        <end position="24"/>
    </location>
</feature>
<evidence type="ECO:0000256" key="1">
    <source>
        <dbReference type="ARBA" id="ARBA00011245"/>
    </source>
</evidence>
<reference evidence="6" key="1">
    <citation type="submission" date="2018-07" db="EMBL/GenBank/DDBJ databases">
        <title>Genome assembly of strain Ka43.</title>
        <authorList>
            <person name="Kukolya J."/>
            <person name="Nagy I."/>
            <person name="Horvath B."/>
            <person name="Toth A."/>
        </authorList>
    </citation>
    <scope>NUCLEOTIDE SEQUENCE</scope>
    <source>
        <strain evidence="6">KB43</strain>
    </source>
</reference>
<organism evidence="6 7">
    <name type="scientific">Cellvibrio polysaccharolyticus</name>
    <dbReference type="NCBI Taxonomy" id="2082724"/>
    <lineage>
        <taxon>Bacteria</taxon>
        <taxon>Pseudomonadati</taxon>
        <taxon>Pseudomonadota</taxon>
        <taxon>Gammaproteobacteria</taxon>
        <taxon>Cellvibrionales</taxon>
        <taxon>Cellvibrionaceae</taxon>
        <taxon>Cellvibrio</taxon>
    </lineage>
</organism>
<evidence type="ECO:0000313" key="6">
    <source>
        <dbReference type="EMBL" id="MBE8715875.1"/>
    </source>
</evidence>
<dbReference type="RefSeq" id="WP_193906557.1">
    <property type="nucleotide sequence ID" value="NZ_PRDL01000001.1"/>
</dbReference>
<evidence type="ECO:0000256" key="3">
    <source>
        <dbReference type="ARBA" id="ARBA00022729"/>
    </source>
</evidence>
<dbReference type="SUPFAM" id="SSF89392">
    <property type="entry name" value="Prokaryotic lipoproteins and lipoprotein localization factors"/>
    <property type="match status" value="1"/>
</dbReference>
<dbReference type="EMBL" id="PRDL01000001">
    <property type="protein sequence ID" value="MBE8715875.1"/>
    <property type="molecule type" value="Genomic_DNA"/>
</dbReference>
<dbReference type="InterPro" id="IPR029046">
    <property type="entry name" value="LolA/LolB/LppX"/>
</dbReference>
<keyword evidence="2" id="KW-0813">Transport</keyword>
<dbReference type="Gene3D" id="2.50.20.10">
    <property type="entry name" value="Lipoprotein localisation LolA/LolB/LppX"/>
    <property type="match status" value="1"/>
</dbReference>
<dbReference type="GO" id="GO:0015031">
    <property type="term" value="P:protein transport"/>
    <property type="evidence" value="ECO:0007669"/>
    <property type="project" value="UniProtKB-KW"/>
</dbReference>
<evidence type="ECO:0000313" key="7">
    <source>
        <dbReference type="Proteomes" id="UP000652567"/>
    </source>
</evidence>
<evidence type="ECO:0000256" key="5">
    <source>
        <dbReference type="SAM" id="SignalP"/>
    </source>
</evidence>
<sequence length="218" mass="24140">MKGVAVKALAGLIAGLLFSLPALADVFDYPVKDNAQRQQALQQLTAQVQQQSRVAGQFEQRKNLAMLKNPVISRGEFLLQTTQFDWHIQQPFDIAYRFADNRLERTMDGETEAVEASAEPALYGFFSFFFSLFSLSEASLEKYFIVYYQPLDEQRWVMGLKPRQSAIARSLQTLTINGTGTDIGQVSLLEASGDTTELLFTYPAGDAPAASESPAAQP</sequence>
<name>A0A928YT34_9GAMM</name>
<evidence type="ECO:0008006" key="8">
    <source>
        <dbReference type="Google" id="ProtNLM"/>
    </source>
</evidence>
<accession>A0A928YT34</accession>